<dbReference type="EMBL" id="JAQQWE010000001">
    <property type="protein sequence ID" value="KAK7967991.1"/>
    <property type="molecule type" value="Genomic_DNA"/>
</dbReference>
<organism evidence="2 3">
    <name type="scientific">Apiospora aurea</name>
    <dbReference type="NCBI Taxonomy" id="335848"/>
    <lineage>
        <taxon>Eukaryota</taxon>
        <taxon>Fungi</taxon>
        <taxon>Dikarya</taxon>
        <taxon>Ascomycota</taxon>
        <taxon>Pezizomycotina</taxon>
        <taxon>Sordariomycetes</taxon>
        <taxon>Xylariomycetidae</taxon>
        <taxon>Amphisphaeriales</taxon>
        <taxon>Apiosporaceae</taxon>
        <taxon>Apiospora</taxon>
    </lineage>
</organism>
<feature type="compositionally biased region" description="Acidic residues" evidence="1">
    <location>
        <begin position="173"/>
        <end position="189"/>
    </location>
</feature>
<sequence length="217" mass="23496">MPRIPPREPTKFPLHVSQMSQPLSAAAVSGRFPQGPTPKLATPQIASAEALLAAYPQAVQNPGETACFPCGSSWVHNFQPASGEKPVVHCFFTGPESSCCGTPKGGPAPYIGCRWFAKNCEQSKEDKKAYMHKPEAAKNTAWESLRTVFEEDLSASWDEMPPFTPHGNANGDEYNEEDFMNGDFDDSGIDADYQNADELSRSFSSSGAGPDGSDDER</sequence>
<gene>
    <name evidence="2" type="ORF">PG986_002268</name>
</gene>
<comment type="caution">
    <text evidence="2">The sequence shown here is derived from an EMBL/GenBank/DDBJ whole genome shotgun (WGS) entry which is preliminary data.</text>
</comment>
<feature type="region of interest" description="Disordered" evidence="1">
    <location>
        <begin position="157"/>
        <end position="217"/>
    </location>
</feature>
<evidence type="ECO:0000256" key="1">
    <source>
        <dbReference type="SAM" id="MobiDB-lite"/>
    </source>
</evidence>
<proteinExistence type="predicted"/>
<name>A0ABR1QZ49_9PEZI</name>
<accession>A0ABR1QZ49</accession>
<dbReference type="Proteomes" id="UP001391051">
    <property type="component" value="Unassembled WGS sequence"/>
</dbReference>
<dbReference type="GeneID" id="92071552"/>
<evidence type="ECO:0000313" key="2">
    <source>
        <dbReference type="EMBL" id="KAK7967991.1"/>
    </source>
</evidence>
<dbReference type="RefSeq" id="XP_066707383.1">
    <property type="nucleotide sequence ID" value="XM_066838490.1"/>
</dbReference>
<protein>
    <submittedName>
        <fullName evidence="2">Uncharacterized protein</fullName>
    </submittedName>
</protein>
<reference evidence="2 3" key="1">
    <citation type="submission" date="2023-01" db="EMBL/GenBank/DDBJ databases">
        <title>Analysis of 21 Apiospora genomes using comparative genomics revels a genus with tremendous synthesis potential of carbohydrate active enzymes and secondary metabolites.</title>
        <authorList>
            <person name="Sorensen T."/>
        </authorList>
    </citation>
    <scope>NUCLEOTIDE SEQUENCE [LARGE SCALE GENOMIC DNA]</scope>
    <source>
        <strain evidence="2 3">CBS 24483</strain>
    </source>
</reference>
<evidence type="ECO:0000313" key="3">
    <source>
        <dbReference type="Proteomes" id="UP001391051"/>
    </source>
</evidence>
<keyword evidence="3" id="KW-1185">Reference proteome</keyword>